<feature type="compositionally biased region" description="Basic and acidic residues" evidence="1">
    <location>
        <begin position="18"/>
        <end position="32"/>
    </location>
</feature>
<reference evidence="3" key="1">
    <citation type="submission" date="2011-07" db="EMBL/GenBank/DDBJ databases">
        <authorList>
            <consortium name="Caenorhabditis brenneri Sequencing and Analysis Consortium"/>
            <person name="Wilson R.K."/>
        </authorList>
    </citation>
    <scope>NUCLEOTIDE SEQUENCE [LARGE SCALE GENOMIC DNA]</scope>
    <source>
        <strain evidence="3">PB2801</strain>
    </source>
</reference>
<evidence type="ECO:0000313" key="3">
    <source>
        <dbReference type="Proteomes" id="UP000008068"/>
    </source>
</evidence>
<dbReference type="AlphaFoldDB" id="G0P0P7"/>
<evidence type="ECO:0008006" key="4">
    <source>
        <dbReference type="Google" id="ProtNLM"/>
    </source>
</evidence>
<keyword evidence="3" id="KW-1185">Reference proteome</keyword>
<name>G0P0P7_CAEBE</name>
<evidence type="ECO:0000256" key="1">
    <source>
        <dbReference type="SAM" id="MobiDB-lite"/>
    </source>
</evidence>
<sequence>MDPQPSNRQIQKLISNEFDDRRSPEEALENIRRFLISGSGRKNREAPRAEGPPPKMSKQSEEQDFSDSDVEEEMEPTREEGYEDIDSDGGGIEIIDEVGDDKESIESFDVLTLDVVKRVYRNLGRDEISVFTEYNNGRLELEEVLEILHIRKLTPIKLVNLPIDSIKVHIGHRQITMEIRHSFTKTAALIDYICHEDGCLFIYEEEKVLVKGIKYQSLAAKDLFYMVRHPEAEFRYLGIDIMEHEDPVMYPFRSFFWKMYSYFMNNLSHKIKVTEFFMTTFQYGSVPNSAQSFISIFWNFLEPKVLKSAKLRVWNDRAVREKFQFDMNSDRNILKDLYATEQWQHLRHLDIYDFGIVVKPKDYRNFIHLKTIDVRFPRNEKFYSHFKALLKAFGKHNRPDKNLECTVTVNPSFHIQESFLFLIEEKNIVDCNKIFYYEKRNIFFIRLKNGGRVEISDARNEDEGILLPKKIVFKVPEKEKVDRVEEDIPRKDGIIRNSNKNMNYKPYRGEDLVKNWPLP</sequence>
<dbReference type="eggNOG" id="ENOG502TK2H">
    <property type="taxonomic scope" value="Eukaryota"/>
</dbReference>
<feature type="compositionally biased region" description="Polar residues" evidence="1">
    <location>
        <begin position="1"/>
        <end position="14"/>
    </location>
</feature>
<dbReference type="EMBL" id="GL380003">
    <property type="protein sequence ID" value="EGT41818.1"/>
    <property type="molecule type" value="Genomic_DNA"/>
</dbReference>
<feature type="compositionally biased region" description="Acidic residues" evidence="1">
    <location>
        <begin position="62"/>
        <end position="74"/>
    </location>
</feature>
<protein>
    <recommendedName>
        <fullName evidence="4">DUF38 domain-containing protein</fullName>
    </recommendedName>
</protein>
<dbReference type="OrthoDB" id="5882658at2759"/>
<organism evidence="3">
    <name type="scientific">Caenorhabditis brenneri</name>
    <name type="common">Nematode worm</name>
    <dbReference type="NCBI Taxonomy" id="135651"/>
    <lineage>
        <taxon>Eukaryota</taxon>
        <taxon>Metazoa</taxon>
        <taxon>Ecdysozoa</taxon>
        <taxon>Nematoda</taxon>
        <taxon>Chromadorea</taxon>
        <taxon>Rhabditida</taxon>
        <taxon>Rhabditina</taxon>
        <taxon>Rhabditomorpha</taxon>
        <taxon>Rhabditoidea</taxon>
        <taxon>Rhabditidae</taxon>
        <taxon>Peloderinae</taxon>
        <taxon>Caenorhabditis</taxon>
    </lineage>
</organism>
<evidence type="ECO:0000313" key="2">
    <source>
        <dbReference type="EMBL" id="EGT41818.1"/>
    </source>
</evidence>
<dbReference type="HOGENOM" id="CLU_040347_0_0_1"/>
<dbReference type="Proteomes" id="UP000008068">
    <property type="component" value="Unassembled WGS sequence"/>
</dbReference>
<feature type="region of interest" description="Disordered" evidence="1">
    <location>
        <begin position="1"/>
        <end position="94"/>
    </location>
</feature>
<gene>
    <name evidence="2" type="ORF">CAEBREN_14147</name>
</gene>
<dbReference type="InParanoid" id="G0P0P7"/>
<accession>G0P0P7</accession>
<proteinExistence type="predicted"/>